<reference evidence="1 2" key="1">
    <citation type="submission" date="2019-03" db="EMBL/GenBank/DDBJ databases">
        <title>Genomic Encyclopedia of Type Strains, Phase IV (KMG-IV): sequencing the most valuable type-strain genomes for metagenomic binning, comparative biology and taxonomic classification.</title>
        <authorList>
            <person name="Goeker M."/>
        </authorList>
    </citation>
    <scope>NUCLEOTIDE SEQUENCE [LARGE SCALE GENOMIC DNA]</scope>
    <source>
        <strain evidence="1 2">DSM 2781</strain>
    </source>
</reference>
<dbReference type="AlphaFoldDB" id="A0A4R2NLL4"/>
<dbReference type="EMBL" id="SLXL01000006">
    <property type="protein sequence ID" value="TCP22421.1"/>
    <property type="molecule type" value="Genomic_DNA"/>
</dbReference>
<dbReference type="RefSeq" id="WP_132603042.1">
    <property type="nucleotide sequence ID" value="NZ_SLXL01000006.1"/>
</dbReference>
<accession>A0A4R2NLL4</accession>
<name>A0A4R2NLL4_RHOAD</name>
<evidence type="ECO:0000313" key="2">
    <source>
        <dbReference type="Proteomes" id="UP000295733"/>
    </source>
</evidence>
<dbReference type="Proteomes" id="UP000295733">
    <property type="component" value="Unassembled WGS sequence"/>
</dbReference>
<gene>
    <name evidence="1" type="ORF">EV656_1067</name>
</gene>
<dbReference type="OrthoDB" id="7880632at2"/>
<evidence type="ECO:0000313" key="1">
    <source>
        <dbReference type="EMBL" id="TCP22421.1"/>
    </source>
</evidence>
<keyword evidence="2" id="KW-1185">Reference proteome</keyword>
<proteinExistence type="predicted"/>
<comment type="caution">
    <text evidence="1">The sequence shown here is derived from an EMBL/GenBank/DDBJ whole genome shotgun (WGS) entry which is preliminary data.</text>
</comment>
<organism evidence="1 2">
    <name type="scientific">Rhodovulum adriaticum</name>
    <name type="common">Rhodopseudomonas adriatica</name>
    <dbReference type="NCBI Taxonomy" id="35804"/>
    <lineage>
        <taxon>Bacteria</taxon>
        <taxon>Pseudomonadati</taxon>
        <taxon>Pseudomonadota</taxon>
        <taxon>Alphaproteobacteria</taxon>
        <taxon>Rhodobacterales</taxon>
        <taxon>Paracoccaceae</taxon>
        <taxon>Rhodovulum</taxon>
    </lineage>
</organism>
<protein>
    <submittedName>
        <fullName evidence="1">Uncharacterized protein</fullName>
    </submittedName>
</protein>
<sequence>MTTQLIKIESNVIGWDAEGYDMIHAPFSRLPMSVAHYYEAPNCSMFLEQDNLFPPRFELDLVGVKVGYEPIVAWNCPSDGRSTAADEHAEAEREDEQARIDEITMALMPGWVPPGGRRMVHGYKKFWAGVYDVHKKVYYIDTTEYPDDKAAGLAATKIADSLVRQVARKSIEQGVPIGAGGQMQPRQANFGAAASAMQAPQMAQANVVMHEKA</sequence>